<dbReference type="Pfam" id="PF13873">
    <property type="entry name" value="Myb_DNA-bind_5"/>
    <property type="match status" value="1"/>
</dbReference>
<evidence type="ECO:0000256" key="4">
    <source>
        <dbReference type="ARBA" id="ARBA00023163"/>
    </source>
</evidence>
<evidence type="ECO:0000256" key="3">
    <source>
        <dbReference type="ARBA" id="ARBA00023015"/>
    </source>
</evidence>
<evidence type="ECO:0000256" key="1">
    <source>
        <dbReference type="ARBA" id="ARBA00011764"/>
    </source>
</evidence>
<evidence type="ECO:0000256" key="5">
    <source>
        <dbReference type="ARBA" id="ARBA00025466"/>
    </source>
</evidence>
<evidence type="ECO:0000313" key="9">
    <source>
        <dbReference type="RefSeq" id="XP_011311327.1"/>
    </source>
</evidence>
<protein>
    <recommendedName>
        <fullName evidence="2">Regulatory protein zeste</fullName>
    </recommendedName>
</protein>
<keyword evidence="3" id="KW-0805">Transcription regulation</keyword>
<dbReference type="KEGG" id="fas:105271462"/>
<gene>
    <name evidence="9" type="primary">LOC105271462</name>
</gene>
<evidence type="ECO:0000259" key="7">
    <source>
        <dbReference type="Pfam" id="PF13873"/>
    </source>
</evidence>
<organism evidence="8 9">
    <name type="scientific">Fopius arisanus</name>
    <dbReference type="NCBI Taxonomy" id="64838"/>
    <lineage>
        <taxon>Eukaryota</taxon>
        <taxon>Metazoa</taxon>
        <taxon>Ecdysozoa</taxon>
        <taxon>Arthropoda</taxon>
        <taxon>Hexapoda</taxon>
        <taxon>Insecta</taxon>
        <taxon>Pterygota</taxon>
        <taxon>Neoptera</taxon>
        <taxon>Endopterygota</taxon>
        <taxon>Hymenoptera</taxon>
        <taxon>Apocrita</taxon>
        <taxon>Ichneumonoidea</taxon>
        <taxon>Braconidae</taxon>
        <taxon>Opiinae</taxon>
        <taxon>Fopius</taxon>
    </lineage>
</organism>
<comment type="function">
    <text evidence="5">Involved in transvection phenomena (= synapsis-dependent gene expression), where the synaptic pairing of chromosomes carrying genes with which zeste interacts influences the expression of these genes. Zeste binds to DNA and stimulates transcription from a nearby promoter.</text>
</comment>
<proteinExistence type="predicted"/>
<feature type="domain" description="Myb/SANT-like DNA-binding" evidence="7">
    <location>
        <begin position="17"/>
        <end position="90"/>
    </location>
</feature>
<dbReference type="PANTHER" id="PTHR21411:SF0">
    <property type="entry name" value="REGULATORY PROTEIN ZESTE"/>
    <property type="match status" value="1"/>
</dbReference>
<keyword evidence="8" id="KW-1185">Reference proteome</keyword>
<dbReference type="GeneID" id="105271462"/>
<dbReference type="RefSeq" id="XP_011311327.1">
    <property type="nucleotide sequence ID" value="XM_011313025.1"/>
</dbReference>
<name>A0A9R1TKP3_9HYME</name>
<evidence type="ECO:0000313" key="8">
    <source>
        <dbReference type="Proteomes" id="UP000694866"/>
    </source>
</evidence>
<comment type="subunit">
    <text evidence="1">Self-associates forming complexes of several hundred monomers.</text>
</comment>
<accession>A0A9R1TKP3</accession>
<dbReference type="AlphaFoldDB" id="A0A9R1TKP3"/>
<dbReference type="Proteomes" id="UP000694866">
    <property type="component" value="Unplaced"/>
</dbReference>
<keyword evidence="4" id="KW-0804">Transcription</keyword>
<dbReference type="InterPro" id="IPR028002">
    <property type="entry name" value="Myb_DNA-bind_5"/>
</dbReference>
<dbReference type="OrthoDB" id="6084504at2759"/>
<evidence type="ECO:0000256" key="2">
    <source>
        <dbReference type="ARBA" id="ARBA00016807"/>
    </source>
</evidence>
<sequence length="291" mass="33636">MLNIQTSTPVAGKKRERTQNWVPEEKRALFTLIKAHINAIENKKIDTSATALKSLAWRQIYCDFKGKFSTERDITRMREQWRRMKAQARVDINVFAEKVRTVGLEEASKTRPSDLSVDVWRLLQILKKNESESTSDDSQDADPLSNLQEILDNLSSNPLEISFESMKQECLSEFNDEDGFLQSSPAPEKSRGIRLSDEEPMNLAHQKKMRLTMDCSGDEEEDTPTLVPDYLNESKRSVFFDSSEEERNMKFKILEVELERAELQKQAAVCELRTSEIKKQLAESQAIEYFR</sequence>
<reference evidence="9" key="1">
    <citation type="submission" date="2025-08" db="UniProtKB">
        <authorList>
            <consortium name="RefSeq"/>
        </authorList>
    </citation>
    <scope>IDENTIFICATION</scope>
    <source>
        <strain evidence="9">USDA-PBARC FA_bdor</strain>
        <tissue evidence="9">Whole organism</tissue>
    </source>
</reference>
<dbReference type="PANTHER" id="PTHR21411">
    <property type="entry name" value="APONTIC"/>
    <property type="match status" value="1"/>
</dbReference>
<keyword evidence="6" id="KW-0175">Coiled coil</keyword>
<evidence type="ECO:0000256" key="6">
    <source>
        <dbReference type="SAM" id="Coils"/>
    </source>
</evidence>
<feature type="coiled-coil region" evidence="6">
    <location>
        <begin position="251"/>
        <end position="278"/>
    </location>
</feature>